<evidence type="ECO:0000313" key="1">
    <source>
        <dbReference type="EMBL" id="ABX68680.1"/>
    </source>
</evidence>
<protein>
    <submittedName>
        <fullName evidence="1">Uncharacterized protein</fullName>
    </submittedName>
</protein>
<dbReference type="KEGG" id="spq:SPAB_03322"/>
<dbReference type="EMBL" id="CP000886">
    <property type="protein sequence ID" value="ABX68680.1"/>
    <property type="molecule type" value="Genomic_DNA"/>
</dbReference>
<name>A0A6C6Z4C6_SALPB</name>
<dbReference type="Proteomes" id="UP000008556">
    <property type="component" value="Chromosome"/>
</dbReference>
<sequence>MINQTMARNMFITINIFKINTLHVIMLCGEKFINN</sequence>
<accession>A0A6C6Z4C6</accession>
<dbReference type="AlphaFoldDB" id="A0A6C6Z4C6"/>
<proteinExistence type="predicted"/>
<organism evidence="1 2">
    <name type="scientific">Salmonella paratyphi B (strain ATCC BAA-1250 / SPB7)</name>
    <dbReference type="NCBI Taxonomy" id="1016998"/>
    <lineage>
        <taxon>Bacteria</taxon>
        <taxon>Pseudomonadati</taxon>
        <taxon>Pseudomonadota</taxon>
        <taxon>Gammaproteobacteria</taxon>
        <taxon>Enterobacterales</taxon>
        <taxon>Enterobacteriaceae</taxon>
        <taxon>Salmonella</taxon>
    </lineage>
</organism>
<reference evidence="1 2" key="1">
    <citation type="submission" date="2007-11" db="EMBL/GenBank/DDBJ databases">
        <authorList>
            <consortium name="The Salmonella enterica serovar Paratyphi B Genome Sequencing Project"/>
            <person name="McClelland M."/>
            <person name="Sanderson E.K."/>
            <person name="Porwollik S."/>
            <person name="Spieth J."/>
            <person name="Clifton W.S."/>
            <person name="Fulton R."/>
            <person name="Cordes M."/>
            <person name="Wollam A."/>
            <person name="Shah N."/>
            <person name="Pepin K."/>
            <person name="Bhonagiri V."/>
            <person name="Nash W."/>
            <person name="Johnson M."/>
            <person name="Thiruvilangam P."/>
            <person name="Wilson R."/>
        </authorList>
    </citation>
    <scope>NUCLEOTIDE SEQUENCE [LARGE SCALE GENOMIC DNA]</scope>
    <source>
        <strain evidence="2">ATCC BAA-1250 / SPB7</strain>
    </source>
</reference>
<gene>
    <name evidence="1" type="ordered locus">SPAB_03322</name>
</gene>
<evidence type="ECO:0000313" key="2">
    <source>
        <dbReference type="Proteomes" id="UP000008556"/>
    </source>
</evidence>